<sequence length="195" mass="22553">MGFLPSLCKKFVELVELLKDADSSKRDRVVVLLQDMLEVFTRDMMVNEISELAELNHSSKDSGRQLFAGTDAKPAVLFPPVATSQWEEQIRRLHLLMTVKESAIEVPTNLEARRRIAFFTNSLFMNMPRAPRVRKMLSFRSDACLLYRTHDHEDICQYLQELQPFLLDIKLTILIVYILPKLVEAIAFMVIFSFS</sequence>
<feature type="transmembrane region" description="Helical" evidence="1">
    <location>
        <begin position="171"/>
        <end position="194"/>
    </location>
</feature>
<proteinExistence type="predicted"/>
<dbReference type="InterPro" id="IPR058851">
    <property type="entry name" value="CALS1_helical"/>
</dbReference>
<dbReference type="EMBL" id="LXQA010035519">
    <property type="protein sequence ID" value="MCH97638.1"/>
    <property type="molecule type" value="Genomic_DNA"/>
</dbReference>
<organism evidence="3 4">
    <name type="scientific">Trifolium medium</name>
    <dbReference type="NCBI Taxonomy" id="97028"/>
    <lineage>
        <taxon>Eukaryota</taxon>
        <taxon>Viridiplantae</taxon>
        <taxon>Streptophyta</taxon>
        <taxon>Embryophyta</taxon>
        <taxon>Tracheophyta</taxon>
        <taxon>Spermatophyta</taxon>
        <taxon>Magnoliopsida</taxon>
        <taxon>eudicotyledons</taxon>
        <taxon>Gunneridae</taxon>
        <taxon>Pentapetalae</taxon>
        <taxon>rosids</taxon>
        <taxon>fabids</taxon>
        <taxon>Fabales</taxon>
        <taxon>Fabaceae</taxon>
        <taxon>Papilionoideae</taxon>
        <taxon>50 kb inversion clade</taxon>
        <taxon>NPAAA clade</taxon>
        <taxon>Hologalegina</taxon>
        <taxon>IRL clade</taxon>
        <taxon>Trifolieae</taxon>
        <taxon>Trifolium</taxon>
    </lineage>
</organism>
<dbReference type="AlphaFoldDB" id="A0A392NF11"/>
<evidence type="ECO:0000313" key="4">
    <source>
        <dbReference type="Proteomes" id="UP000265520"/>
    </source>
</evidence>
<dbReference type="GO" id="GO:0005886">
    <property type="term" value="C:plasma membrane"/>
    <property type="evidence" value="ECO:0007669"/>
    <property type="project" value="TreeGrafter"/>
</dbReference>
<keyword evidence="1" id="KW-1133">Transmembrane helix</keyword>
<evidence type="ECO:0000259" key="2">
    <source>
        <dbReference type="Pfam" id="PF25968"/>
    </source>
</evidence>
<comment type="caution">
    <text evidence="3">The sequence shown here is derived from an EMBL/GenBank/DDBJ whole genome shotgun (WGS) entry which is preliminary data.</text>
</comment>
<accession>A0A392NF11</accession>
<feature type="domain" description="Callose synthase helical" evidence="2">
    <location>
        <begin position="1"/>
        <end position="99"/>
    </location>
</feature>
<dbReference type="Pfam" id="PF25968">
    <property type="entry name" value="CALS1"/>
    <property type="match status" value="1"/>
</dbReference>
<evidence type="ECO:0000256" key="1">
    <source>
        <dbReference type="SAM" id="Phobius"/>
    </source>
</evidence>
<protein>
    <submittedName>
        <fullName evidence="3">Callose synthase 5-like</fullName>
    </submittedName>
</protein>
<dbReference type="PANTHER" id="PTHR12741">
    <property type="entry name" value="LYST-INTERACTING PROTEIN LIP5 DOPAMINE RESPONSIVE PROTEIN DRG-1"/>
    <property type="match status" value="1"/>
</dbReference>
<dbReference type="PANTHER" id="PTHR12741:SF53">
    <property type="entry name" value="1,3-BETA-GLUCAN SYNTHASE"/>
    <property type="match status" value="1"/>
</dbReference>
<evidence type="ECO:0000313" key="3">
    <source>
        <dbReference type="EMBL" id="MCH97638.1"/>
    </source>
</evidence>
<keyword evidence="4" id="KW-1185">Reference proteome</keyword>
<dbReference type="GO" id="GO:0046527">
    <property type="term" value="F:glucosyltransferase activity"/>
    <property type="evidence" value="ECO:0007669"/>
    <property type="project" value="TreeGrafter"/>
</dbReference>
<reference evidence="3 4" key="1">
    <citation type="journal article" date="2018" name="Front. Plant Sci.">
        <title>Red Clover (Trifolium pratense) and Zigzag Clover (T. medium) - A Picture of Genomic Similarities and Differences.</title>
        <authorList>
            <person name="Dluhosova J."/>
            <person name="Istvanek J."/>
            <person name="Nedelnik J."/>
            <person name="Repkova J."/>
        </authorList>
    </citation>
    <scope>NUCLEOTIDE SEQUENCE [LARGE SCALE GENOMIC DNA]</scope>
    <source>
        <strain evidence="4">cv. 10/8</strain>
        <tissue evidence="3">Leaf</tissue>
    </source>
</reference>
<name>A0A392NF11_9FABA</name>
<keyword evidence="1" id="KW-0812">Transmembrane</keyword>
<dbReference type="Proteomes" id="UP000265520">
    <property type="component" value="Unassembled WGS sequence"/>
</dbReference>
<keyword evidence="1" id="KW-0472">Membrane</keyword>